<dbReference type="EMBL" id="FPHD01000061">
    <property type="protein sequence ID" value="SFV62833.1"/>
    <property type="molecule type" value="Genomic_DNA"/>
</dbReference>
<keyword evidence="1" id="KW-0812">Transmembrane</keyword>
<protein>
    <submittedName>
        <fullName evidence="2">Uncharacterized protein</fullName>
    </submittedName>
</protein>
<evidence type="ECO:0000256" key="1">
    <source>
        <dbReference type="SAM" id="Phobius"/>
    </source>
</evidence>
<sequence length="40" mass="4795">MTMLLAISVKKLTKPRAIMFLFIMDIFYSFFVTVYKVKMK</sequence>
<feature type="transmembrane region" description="Helical" evidence="1">
    <location>
        <begin position="17"/>
        <end position="35"/>
    </location>
</feature>
<keyword evidence="1" id="KW-1133">Transmembrane helix</keyword>
<gene>
    <name evidence="2" type="ORF">MNB_SV-8-166</name>
</gene>
<proteinExistence type="predicted"/>
<name>A0A1W1CAU5_9ZZZZ</name>
<accession>A0A1W1CAU5</accession>
<keyword evidence="1" id="KW-0472">Membrane</keyword>
<evidence type="ECO:0000313" key="2">
    <source>
        <dbReference type="EMBL" id="SFV62833.1"/>
    </source>
</evidence>
<organism evidence="2">
    <name type="scientific">hydrothermal vent metagenome</name>
    <dbReference type="NCBI Taxonomy" id="652676"/>
    <lineage>
        <taxon>unclassified sequences</taxon>
        <taxon>metagenomes</taxon>
        <taxon>ecological metagenomes</taxon>
    </lineage>
</organism>
<reference evidence="2" key="1">
    <citation type="submission" date="2016-10" db="EMBL/GenBank/DDBJ databases">
        <authorList>
            <person name="de Groot N.N."/>
        </authorList>
    </citation>
    <scope>NUCLEOTIDE SEQUENCE</scope>
</reference>
<dbReference type="AlphaFoldDB" id="A0A1W1CAU5"/>